<evidence type="ECO:0000313" key="5">
    <source>
        <dbReference type="WormBase" id="F57C12.6"/>
    </source>
</evidence>
<dbReference type="InParanoid" id="C6KRG7"/>
<dbReference type="PaxDb" id="6239-F57C12.6"/>
<feature type="compositionally biased region" description="Polar residues" evidence="2">
    <location>
        <begin position="8"/>
        <end position="24"/>
    </location>
</feature>
<dbReference type="Proteomes" id="UP000001940">
    <property type="component" value="Chromosome X"/>
</dbReference>
<keyword evidence="4" id="KW-1185">Reference proteome</keyword>
<evidence type="ECO:0000256" key="1">
    <source>
        <dbReference type="SAM" id="Coils"/>
    </source>
</evidence>
<dbReference type="RefSeq" id="NP_001256973.1">
    <property type="nucleotide sequence ID" value="NM_001270044.1"/>
</dbReference>
<accession>C6KRG7</accession>
<dbReference type="eggNOG" id="KOG3886">
    <property type="taxonomic scope" value="Eukaryota"/>
</dbReference>
<organism evidence="3 4">
    <name type="scientific">Caenorhabditis elegans</name>
    <dbReference type="NCBI Taxonomy" id="6239"/>
    <lineage>
        <taxon>Eukaryota</taxon>
        <taxon>Metazoa</taxon>
        <taxon>Ecdysozoa</taxon>
        <taxon>Nematoda</taxon>
        <taxon>Chromadorea</taxon>
        <taxon>Rhabditida</taxon>
        <taxon>Rhabditina</taxon>
        <taxon>Rhabditomorpha</taxon>
        <taxon>Rhabditoidea</taxon>
        <taxon>Rhabditidae</taxon>
        <taxon>Peloderinae</taxon>
        <taxon>Caenorhabditis</taxon>
    </lineage>
</organism>
<dbReference type="GeneID" id="13219089"/>
<dbReference type="AGR" id="WB:WBGene00194687"/>
<sequence>MKLEKQQLESQVPANNPPDTSNAVLGQDGGVGLSLSEINTMLENVRVRLTEEVNEHIVAISNLSHENEQLRHENSTLKMLYDENIIEVDTLAMISAALSLTDHNTNQQPTEEIALESELQDTDCVICHEEMRLKNAIHVAEGFIKVVSTDGLAKSSHAQHVAPQCIPKSRTFSTYCLKKKC</sequence>
<gene>
    <name evidence="3" type="ORF">CELE_F57C12.6</name>
    <name evidence="3 5" type="ORF">F57C12.6</name>
</gene>
<dbReference type="STRING" id="6239.F57C12.6.1"/>
<name>C6KRG7_CAEEL</name>
<evidence type="ECO:0000313" key="3">
    <source>
        <dbReference type="EMBL" id="CCD69454.2"/>
    </source>
</evidence>
<proteinExistence type="predicted"/>
<protein>
    <submittedName>
        <fullName evidence="3">Cerebellar degeneration-related protein 2-like</fullName>
    </submittedName>
</protein>
<reference evidence="3 4" key="1">
    <citation type="journal article" date="1998" name="Science">
        <title>Genome sequence of the nematode C. elegans: a platform for investigating biology.</title>
        <authorList>
            <consortium name="The C. elegans sequencing consortium"/>
            <person name="Sulson J.E."/>
            <person name="Waterston R."/>
        </authorList>
    </citation>
    <scope>NUCLEOTIDE SEQUENCE [LARGE SCALE GENOMIC DNA]</scope>
    <source>
        <strain evidence="3 4">Bristol N2</strain>
    </source>
</reference>
<dbReference type="EMBL" id="BX284606">
    <property type="protein sequence ID" value="CCD69454.2"/>
    <property type="molecule type" value="Genomic_DNA"/>
</dbReference>
<dbReference type="Bgee" id="WBGene00194687">
    <property type="expression patterns" value="Expressed in larva and 2 other cell types or tissues"/>
</dbReference>
<evidence type="ECO:0000256" key="2">
    <source>
        <dbReference type="SAM" id="MobiDB-lite"/>
    </source>
</evidence>
<keyword evidence="1" id="KW-0175">Coiled coil</keyword>
<feature type="region of interest" description="Disordered" evidence="2">
    <location>
        <begin position="1"/>
        <end position="28"/>
    </location>
</feature>
<evidence type="ECO:0000313" key="4">
    <source>
        <dbReference type="Proteomes" id="UP000001940"/>
    </source>
</evidence>
<feature type="coiled-coil region" evidence="1">
    <location>
        <begin position="53"/>
        <end position="80"/>
    </location>
</feature>
<dbReference type="KEGG" id="cel:CELE_F57C12.6"/>
<dbReference type="AlphaFoldDB" id="C6KRG7"/>
<dbReference type="SMR" id="C6KRG7"/>
<dbReference type="OrthoDB" id="8062037at2759"/>
<dbReference type="CTD" id="13219089"/>
<dbReference type="WormBase" id="F57C12.6">
    <property type="protein sequence ID" value="CE47300"/>
    <property type="gene ID" value="WBGene00194687"/>
</dbReference>
<dbReference type="HOGENOM" id="CLU_1490328_0_0_1"/>